<proteinExistence type="predicted"/>
<evidence type="ECO:0000313" key="4">
    <source>
        <dbReference type="EMBL" id="TMO71452.1"/>
    </source>
</evidence>
<evidence type="ECO:0000256" key="2">
    <source>
        <dbReference type="SAM" id="SignalP"/>
    </source>
</evidence>
<evidence type="ECO:0000313" key="5">
    <source>
        <dbReference type="Proteomes" id="UP000307164"/>
    </source>
</evidence>
<dbReference type="EMBL" id="PNBX01000054">
    <property type="protein sequence ID" value="TMO67605.1"/>
    <property type="molecule type" value="Genomic_DNA"/>
</dbReference>
<dbReference type="Proteomes" id="UP000307164">
    <property type="component" value="Unassembled WGS sequence"/>
</dbReference>
<dbReference type="RefSeq" id="WP_138592288.1">
    <property type="nucleotide sequence ID" value="NZ_PNBW01000106.1"/>
</dbReference>
<keyword evidence="5" id="KW-1185">Reference proteome</keyword>
<feature type="chain" id="PRO_5024324165" description="Lipoprotein" evidence="2">
    <location>
        <begin position="22"/>
        <end position="86"/>
    </location>
</feature>
<gene>
    <name evidence="3" type="ORF">CWC19_13100</name>
    <name evidence="4" type="ORF">CWC20_17590</name>
</gene>
<reference evidence="3" key="3">
    <citation type="submission" date="2019-09" db="EMBL/GenBank/DDBJ databases">
        <title>Co-occurence of chitin degradation, pigmentation and bioactivity in marine Pseudoalteromonas.</title>
        <authorList>
            <person name="Sonnenschein E.C."/>
            <person name="Bech P.K."/>
        </authorList>
    </citation>
    <scope>NUCLEOTIDE SEQUENCE</scope>
    <source>
        <strain evidence="3">S3790</strain>
        <strain evidence="4 5">S3895</strain>
    </source>
</reference>
<dbReference type="OrthoDB" id="6319532at2"/>
<feature type="region of interest" description="Disordered" evidence="1">
    <location>
        <begin position="67"/>
        <end position="86"/>
    </location>
</feature>
<sequence>MFIKSLSAVALIALLSGCNSTSDDTDTTTKVASTKKTNLVCDNRPRTGSNVRRKKCITKELADELRRESQEAMRRTERIGQIGEKG</sequence>
<dbReference type="EMBL" id="PNBW01000106">
    <property type="protein sequence ID" value="TMO71452.1"/>
    <property type="molecule type" value="Genomic_DNA"/>
</dbReference>
<reference evidence="6" key="2">
    <citation type="submission" date="2019-06" db="EMBL/GenBank/DDBJ databases">
        <title>Co-occurence of chitin degradation, pigmentation and bioactivity in marine Pseudoalteromonas.</title>
        <authorList>
            <person name="Sonnenschein E.C."/>
            <person name="Bech P.K."/>
        </authorList>
    </citation>
    <scope>NUCLEOTIDE SEQUENCE [LARGE SCALE GENOMIC DNA]</scope>
    <source>
        <strain evidence="6">S3790</strain>
    </source>
</reference>
<reference evidence="5 6" key="1">
    <citation type="submission" date="2018-01" db="EMBL/GenBank/DDBJ databases">
        <authorList>
            <person name="Paulsen S."/>
            <person name="Gram L.K."/>
        </authorList>
    </citation>
    <scope>NUCLEOTIDE SEQUENCE [LARGE SCALE GENOMIC DNA]</scope>
    <source>
        <strain evidence="3 6">S3790</strain>
        <strain evidence="4 5">S3895</strain>
    </source>
</reference>
<comment type="caution">
    <text evidence="3">The sequence shown here is derived from an EMBL/GenBank/DDBJ whole genome shotgun (WGS) entry which is preliminary data.</text>
</comment>
<dbReference type="Proteomes" id="UP000307217">
    <property type="component" value="Unassembled WGS sequence"/>
</dbReference>
<evidence type="ECO:0000313" key="6">
    <source>
        <dbReference type="Proteomes" id="UP000307217"/>
    </source>
</evidence>
<accession>A0A5S3V8Q0</accession>
<dbReference type="AlphaFoldDB" id="A0A5S3V8Q0"/>
<name>A0A5S3V8Q0_9GAMM</name>
<feature type="signal peptide" evidence="2">
    <location>
        <begin position="1"/>
        <end position="21"/>
    </location>
</feature>
<dbReference type="PROSITE" id="PS51257">
    <property type="entry name" value="PROKAR_LIPOPROTEIN"/>
    <property type="match status" value="1"/>
</dbReference>
<organism evidence="3 6">
    <name type="scientific">Pseudoalteromonas aurantia</name>
    <dbReference type="NCBI Taxonomy" id="43654"/>
    <lineage>
        <taxon>Bacteria</taxon>
        <taxon>Pseudomonadati</taxon>
        <taxon>Pseudomonadota</taxon>
        <taxon>Gammaproteobacteria</taxon>
        <taxon>Alteromonadales</taxon>
        <taxon>Pseudoalteromonadaceae</taxon>
        <taxon>Pseudoalteromonas</taxon>
    </lineage>
</organism>
<keyword evidence="2" id="KW-0732">Signal</keyword>
<evidence type="ECO:0000256" key="1">
    <source>
        <dbReference type="SAM" id="MobiDB-lite"/>
    </source>
</evidence>
<evidence type="ECO:0000313" key="3">
    <source>
        <dbReference type="EMBL" id="TMO67605.1"/>
    </source>
</evidence>
<protein>
    <recommendedName>
        <fullName evidence="7">Lipoprotein</fullName>
    </recommendedName>
</protein>
<evidence type="ECO:0008006" key="7">
    <source>
        <dbReference type="Google" id="ProtNLM"/>
    </source>
</evidence>